<sequence length="104" mass="11359">MFAGVPHMGYFSANLRRRASFQRKICAEGVTPDNVADSLRETRQMYSKETRLILRPQKALPGRSANPSGRGLRGPPCRSGGCRPGRVPVFGPPARSVELSSVYA</sequence>
<protein>
    <submittedName>
        <fullName evidence="2">Uncharacterized protein</fullName>
    </submittedName>
</protein>
<name>A0AAW2HWC0_9NEOP</name>
<reference evidence="2" key="1">
    <citation type="journal article" date="2024" name="Gigascience">
        <title>Chromosome-level genome of the poultry shaft louse Menopon gallinae provides insight into the host-switching and adaptive evolution of parasitic lice.</title>
        <authorList>
            <person name="Xu Y."/>
            <person name="Ma L."/>
            <person name="Liu S."/>
            <person name="Liang Y."/>
            <person name="Liu Q."/>
            <person name="He Z."/>
            <person name="Tian L."/>
            <person name="Duan Y."/>
            <person name="Cai W."/>
            <person name="Li H."/>
            <person name="Song F."/>
        </authorList>
    </citation>
    <scope>NUCLEOTIDE SEQUENCE</scope>
    <source>
        <strain evidence="2">Cailab_2023a</strain>
    </source>
</reference>
<gene>
    <name evidence="2" type="ORF">PYX00_006654</name>
</gene>
<feature type="region of interest" description="Disordered" evidence="1">
    <location>
        <begin position="54"/>
        <end position="104"/>
    </location>
</feature>
<organism evidence="2">
    <name type="scientific">Menopon gallinae</name>
    <name type="common">poultry shaft louse</name>
    <dbReference type="NCBI Taxonomy" id="328185"/>
    <lineage>
        <taxon>Eukaryota</taxon>
        <taxon>Metazoa</taxon>
        <taxon>Ecdysozoa</taxon>
        <taxon>Arthropoda</taxon>
        <taxon>Hexapoda</taxon>
        <taxon>Insecta</taxon>
        <taxon>Pterygota</taxon>
        <taxon>Neoptera</taxon>
        <taxon>Paraneoptera</taxon>
        <taxon>Psocodea</taxon>
        <taxon>Troctomorpha</taxon>
        <taxon>Phthiraptera</taxon>
        <taxon>Amblycera</taxon>
        <taxon>Menoponidae</taxon>
        <taxon>Menopon</taxon>
    </lineage>
</organism>
<comment type="caution">
    <text evidence="2">The sequence shown here is derived from an EMBL/GenBank/DDBJ whole genome shotgun (WGS) entry which is preliminary data.</text>
</comment>
<proteinExistence type="predicted"/>
<dbReference type="AlphaFoldDB" id="A0AAW2HWC0"/>
<dbReference type="EMBL" id="JARGDH010000003">
    <property type="protein sequence ID" value="KAL0274163.1"/>
    <property type="molecule type" value="Genomic_DNA"/>
</dbReference>
<evidence type="ECO:0000313" key="2">
    <source>
        <dbReference type="EMBL" id="KAL0274163.1"/>
    </source>
</evidence>
<accession>A0AAW2HWC0</accession>
<evidence type="ECO:0000256" key="1">
    <source>
        <dbReference type="SAM" id="MobiDB-lite"/>
    </source>
</evidence>
<feature type="compositionally biased region" description="Low complexity" evidence="1">
    <location>
        <begin position="67"/>
        <end position="89"/>
    </location>
</feature>